<dbReference type="InterPro" id="IPR050325">
    <property type="entry name" value="Prot/Nucl_acid_deglycase"/>
</dbReference>
<dbReference type="GO" id="GO:0019172">
    <property type="term" value="F:glyoxalase III activity"/>
    <property type="evidence" value="ECO:0007669"/>
    <property type="project" value="TreeGrafter"/>
</dbReference>
<dbReference type="GO" id="GO:0019243">
    <property type="term" value="P:methylglyoxal catabolic process to D-lactate via S-lactoyl-glutathione"/>
    <property type="evidence" value="ECO:0007669"/>
    <property type="project" value="TreeGrafter"/>
</dbReference>
<evidence type="ECO:0000256" key="3">
    <source>
        <dbReference type="ARBA" id="ARBA00038493"/>
    </source>
</evidence>
<dbReference type="GO" id="GO:0005737">
    <property type="term" value="C:cytoplasm"/>
    <property type="evidence" value="ECO:0007669"/>
    <property type="project" value="TreeGrafter"/>
</dbReference>
<name>A0A0J7IGT6_9FLAO</name>
<evidence type="ECO:0000256" key="2">
    <source>
        <dbReference type="ARBA" id="ARBA00023239"/>
    </source>
</evidence>
<evidence type="ECO:0000313" key="6">
    <source>
        <dbReference type="Proteomes" id="UP000036261"/>
    </source>
</evidence>
<keyword evidence="2" id="KW-0456">Lyase</keyword>
<comment type="caution">
    <text evidence="5">The sequence shown here is derived from an EMBL/GenBank/DDBJ whole genome shotgun (WGS) entry which is preliminary data.</text>
</comment>
<dbReference type="STRING" id="558151.ACM46_10150"/>
<keyword evidence="1" id="KW-0346">Stress response</keyword>
<keyword evidence="6" id="KW-1185">Reference proteome</keyword>
<reference evidence="5 6" key="1">
    <citation type="journal article" date="2013" name="Int. J. Syst. Evol. Microbiol.">
        <title>Chryseobacterium angstadtii sp. nov., isolated from a newt tank.</title>
        <authorList>
            <person name="Kirk K.E."/>
            <person name="Hoffman J.A."/>
            <person name="Smith K.A."/>
            <person name="Strahan B.L."/>
            <person name="Failor K.C."/>
            <person name="Krebs J.E."/>
            <person name="Gale A.N."/>
            <person name="Do T.D."/>
            <person name="Sontag T.C."/>
            <person name="Batties A.M."/>
            <person name="Mistiszyn K."/>
            <person name="Newman J.D."/>
        </authorList>
    </citation>
    <scope>NUCLEOTIDE SEQUENCE [LARGE SCALE GENOMIC DNA]</scope>
    <source>
        <strain evidence="5 6">KM</strain>
    </source>
</reference>
<dbReference type="SUPFAM" id="SSF52317">
    <property type="entry name" value="Class I glutamine amidotransferase-like"/>
    <property type="match status" value="1"/>
</dbReference>
<dbReference type="PANTHER" id="PTHR48094:SF11">
    <property type="entry name" value="GLUTATHIONE-INDEPENDENT GLYOXALASE HSP31-RELATED"/>
    <property type="match status" value="1"/>
</dbReference>
<evidence type="ECO:0000313" key="5">
    <source>
        <dbReference type="EMBL" id="KMQ65201.1"/>
    </source>
</evidence>
<evidence type="ECO:0000256" key="1">
    <source>
        <dbReference type="ARBA" id="ARBA00023016"/>
    </source>
</evidence>
<dbReference type="Gene3D" id="3.40.50.880">
    <property type="match status" value="1"/>
</dbReference>
<gene>
    <name evidence="5" type="ORF">ACM46_10150</name>
</gene>
<protein>
    <recommendedName>
        <fullName evidence="4">DJ-1/PfpI domain-containing protein</fullName>
    </recommendedName>
</protein>
<sequence length="236" mass="26092">MLSSYPVRKKVLFVITSHDQLGNSGRKTGFHLGEVAQAYKPFYDAGYDIDFASPKGGKTHSYGADMNNAADVWFIQNREATGKLFNASKLSEIVPKKYDAVYFAGGHGVMWDLVNDSASEMITRTIYENNGVVGAVCHGPAALTNVKLSNGRFLIQGKVLTSFTNKEEREIELDKVVPFLLQDELQKKGGMFKPLANWQSNVQVDQRLVTGQNPASTGKLAEEMIRLLKNKSLGRN</sequence>
<dbReference type="InterPro" id="IPR029062">
    <property type="entry name" value="Class_I_gatase-like"/>
</dbReference>
<comment type="similarity">
    <text evidence="3">Belongs to the peptidase C56 family. HSP31-like subfamily.</text>
</comment>
<feature type="domain" description="DJ-1/PfpI" evidence="4">
    <location>
        <begin position="31"/>
        <end position="225"/>
    </location>
</feature>
<proteinExistence type="inferred from homology"/>
<dbReference type="AlphaFoldDB" id="A0A0J7IGT6"/>
<evidence type="ECO:0000259" key="4">
    <source>
        <dbReference type="Pfam" id="PF01965"/>
    </source>
</evidence>
<dbReference type="PANTHER" id="PTHR48094">
    <property type="entry name" value="PROTEIN/NUCLEIC ACID DEGLYCASE DJ-1-RELATED"/>
    <property type="match status" value="1"/>
</dbReference>
<dbReference type="Proteomes" id="UP000036261">
    <property type="component" value="Unassembled WGS sequence"/>
</dbReference>
<accession>A0A0J7IGT6</accession>
<dbReference type="EMBL" id="LFND01000003">
    <property type="protein sequence ID" value="KMQ65201.1"/>
    <property type="molecule type" value="Genomic_DNA"/>
</dbReference>
<dbReference type="PATRIC" id="fig|558151.6.peg.2141"/>
<dbReference type="CDD" id="cd03141">
    <property type="entry name" value="GATase1_Hsp31_like"/>
    <property type="match status" value="1"/>
</dbReference>
<dbReference type="InterPro" id="IPR002818">
    <property type="entry name" value="DJ-1/PfpI"/>
</dbReference>
<organism evidence="5 6">
    <name type="scientific">Chryseobacterium angstadtii</name>
    <dbReference type="NCBI Taxonomy" id="558151"/>
    <lineage>
        <taxon>Bacteria</taxon>
        <taxon>Pseudomonadati</taxon>
        <taxon>Bacteroidota</taxon>
        <taxon>Flavobacteriia</taxon>
        <taxon>Flavobacteriales</taxon>
        <taxon>Weeksellaceae</taxon>
        <taxon>Chryseobacterium group</taxon>
        <taxon>Chryseobacterium</taxon>
    </lineage>
</organism>
<dbReference type="Pfam" id="PF01965">
    <property type="entry name" value="DJ-1_PfpI"/>
    <property type="match status" value="1"/>
</dbReference>